<sequence length="194" mass="22428">MFDGEGQYDIPALAPAECDVENWISFNFAKGCEEPERHGVHFFIDDYQFNRVWTSPDVYVEMLGRFQAVCTPDFSTYTDFPKAIQIYNHYRKHWLGAYWQAHGMTVIPTISWSDHDSYEWCFDGEPVGSTVIVSSVGTQSGMGDTAQLFLDGYREMVRRLEPKQIIMYGLVPPELDSDNIISIRAFQQKWRGRT</sequence>
<comment type="caution">
    <text evidence="1">The sequence shown here is derived from an EMBL/GenBank/DDBJ whole genome shotgun (WGS) entry which is preliminary data.</text>
</comment>
<dbReference type="Proteomes" id="UP000479563">
    <property type="component" value="Unassembled WGS sequence"/>
</dbReference>
<dbReference type="Pfam" id="PF14386">
    <property type="entry name" value="DUF4417"/>
    <property type="match status" value="1"/>
</dbReference>
<gene>
    <name evidence="1" type="ORF">GKE07_07795</name>
</gene>
<reference evidence="1 2" key="1">
    <citation type="journal article" date="2019" name="Nat. Med.">
        <title>A library of human gut bacterial isolates paired with longitudinal multiomics data enables mechanistic microbiome research.</title>
        <authorList>
            <person name="Poyet M."/>
            <person name="Groussin M."/>
            <person name="Gibbons S.M."/>
            <person name="Avila-Pacheco J."/>
            <person name="Jiang X."/>
            <person name="Kearney S.M."/>
            <person name="Perrotta A.R."/>
            <person name="Berdy B."/>
            <person name="Zhao S."/>
            <person name="Lieberman T.D."/>
            <person name="Swanson P.K."/>
            <person name="Smith M."/>
            <person name="Roesemann S."/>
            <person name="Alexander J.E."/>
            <person name="Rich S.A."/>
            <person name="Livny J."/>
            <person name="Vlamakis H."/>
            <person name="Clish C."/>
            <person name="Bullock K."/>
            <person name="Deik A."/>
            <person name="Scott J."/>
            <person name="Pierce K.A."/>
            <person name="Xavier R.J."/>
            <person name="Alm E.J."/>
        </authorList>
    </citation>
    <scope>NUCLEOTIDE SEQUENCE [LARGE SCALE GENOMIC DNA]</scope>
    <source>
        <strain evidence="1 2">BIOML-A11</strain>
    </source>
</reference>
<name>A0A6L5T7C3_9FIRM</name>
<accession>A0A6L5T7C3</accession>
<dbReference type="EMBL" id="WKQP01000010">
    <property type="protein sequence ID" value="MSC60099.1"/>
    <property type="molecule type" value="Genomic_DNA"/>
</dbReference>
<dbReference type="InterPro" id="IPR025530">
    <property type="entry name" value="DUF4417"/>
</dbReference>
<protein>
    <submittedName>
        <fullName evidence="1">DUF4417 domain-containing protein</fullName>
    </submittedName>
</protein>
<dbReference type="AlphaFoldDB" id="A0A6L5T7C3"/>
<organism evidence="1 2">
    <name type="scientific">Agathobacter rectalis</name>
    <dbReference type="NCBI Taxonomy" id="39491"/>
    <lineage>
        <taxon>Bacteria</taxon>
        <taxon>Bacillati</taxon>
        <taxon>Bacillota</taxon>
        <taxon>Clostridia</taxon>
        <taxon>Lachnospirales</taxon>
        <taxon>Lachnospiraceae</taxon>
        <taxon>Agathobacter</taxon>
    </lineage>
</organism>
<evidence type="ECO:0000313" key="2">
    <source>
        <dbReference type="Proteomes" id="UP000479563"/>
    </source>
</evidence>
<evidence type="ECO:0000313" key="1">
    <source>
        <dbReference type="EMBL" id="MSC60099.1"/>
    </source>
</evidence>
<proteinExistence type="predicted"/>